<name>A0A9P7YZW6_9HELO</name>
<evidence type="ECO:0008006" key="3">
    <source>
        <dbReference type="Google" id="ProtNLM"/>
    </source>
</evidence>
<dbReference type="Proteomes" id="UP000887226">
    <property type="component" value="Unassembled WGS sequence"/>
</dbReference>
<evidence type="ECO:0000313" key="1">
    <source>
        <dbReference type="EMBL" id="KAG9243038.1"/>
    </source>
</evidence>
<comment type="caution">
    <text evidence="1">The sequence shown here is derived from an EMBL/GenBank/DDBJ whole genome shotgun (WGS) entry which is preliminary data.</text>
</comment>
<dbReference type="PANTHER" id="PTHR40644:SF1">
    <property type="entry name" value="UPF0653 PROTEIN C607.02C"/>
    <property type="match status" value="1"/>
</dbReference>
<reference evidence="1" key="1">
    <citation type="journal article" date="2021" name="IMA Fungus">
        <title>Genomic characterization of three marine fungi, including Emericellopsis atlantica sp. nov. with signatures of a generalist lifestyle and marine biomass degradation.</title>
        <authorList>
            <person name="Hagestad O.C."/>
            <person name="Hou L."/>
            <person name="Andersen J.H."/>
            <person name="Hansen E.H."/>
            <person name="Altermark B."/>
            <person name="Li C."/>
            <person name="Kuhnert E."/>
            <person name="Cox R.J."/>
            <person name="Crous P.W."/>
            <person name="Spatafora J.W."/>
            <person name="Lail K."/>
            <person name="Amirebrahimi M."/>
            <person name="Lipzen A."/>
            <person name="Pangilinan J."/>
            <person name="Andreopoulos W."/>
            <person name="Hayes R.D."/>
            <person name="Ng V."/>
            <person name="Grigoriev I.V."/>
            <person name="Jackson S.A."/>
            <person name="Sutton T.D.S."/>
            <person name="Dobson A.D.W."/>
            <person name="Rama T."/>
        </authorList>
    </citation>
    <scope>NUCLEOTIDE SEQUENCE</scope>
    <source>
        <strain evidence="1">TRa3180A</strain>
    </source>
</reference>
<protein>
    <recommendedName>
        <fullName evidence="3">Urease accessory protein</fullName>
    </recommendedName>
</protein>
<dbReference type="EMBL" id="MU254011">
    <property type="protein sequence ID" value="KAG9243038.1"/>
    <property type="molecule type" value="Genomic_DNA"/>
</dbReference>
<organism evidence="1 2">
    <name type="scientific">Calycina marina</name>
    <dbReference type="NCBI Taxonomy" id="1763456"/>
    <lineage>
        <taxon>Eukaryota</taxon>
        <taxon>Fungi</taxon>
        <taxon>Dikarya</taxon>
        <taxon>Ascomycota</taxon>
        <taxon>Pezizomycotina</taxon>
        <taxon>Leotiomycetes</taxon>
        <taxon>Helotiales</taxon>
        <taxon>Pezizellaceae</taxon>
        <taxon>Calycina</taxon>
    </lineage>
</organism>
<dbReference type="OrthoDB" id="5876637at2759"/>
<dbReference type="AlphaFoldDB" id="A0A9P7YZW6"/>
<dbReference type="PANTHER" id="PTHR40644">
    <property type="entry name" value="UPF0653 PROTEIN C607.02C"/>
    <property type="match status" value="1"/>
</dbReference>
<proteinExistence type="predicted"/>
<evidence type="ECO:0000313" key="2">
    <source>
        <dbReference type="Proteomes" id="UP000887226"/>
    </source>
</evidence>
<accession>A0A9P7YZW6</accession>
<keyword evidence="2" id="KW-1185">Reference proteome</keyword>
<sequence>MRRVEANKSLPLPYLQNCPADIDSTDLPPSVIAKPLSAQKSANSNGIFTSEIYTKRVTASKKRKRKDTVDDTPKAFQRLMAWKSGAKLPKGLDDGVRQSKKAKKAVDKQKEDCVKDVVEVKQEVPTIRVGEKMSEFSARVDQALPLSGLINKTAKNGRDPLGLKVGRTKTERKMHRMYKEWREQDVKIKEKREEAAELKEEETMDSDGQMKWKIDINKEKSGKKCKKGKKKKLLGELDDGDDDPWAQVKRNRAERKVGLNDVVLAPPTFTKVPSEKFTVKLDVPKASGSLRRREQLVEERESVVEGYRNMMKSRPKVEAEPI</sequence>
<gene>
    <name evidence="1" type="ORF">BJ878DRAFT_535489</name>
</gene>